<dbReference type="EMBL" id="VNJI01000039">
    <property type="protein sequence ID" value="TVY07309.1"/>
    <property type="molecule type" value="Genomic_DNA"/>
</dbReference>
<evidence type="ECO:0000313" key="2">
    <source>
        <dbReference type="Proteomes" id="UP000317036"/>
    </source>
</evidence>
<accession>A0A559K593</accession>
<evidence type="ECO:0000313" key="1">
    <source>
        <dbReference type="EMBL" id="TVY07309.1"/>
    </source>
</evidence>
<organism evidence="1 2">
    <name type="scientific">Paenibacillus cremeus</name>
    <dbReference type="NCBI Taxonomy" id="2163881"/>
    <lineage>
        <taxon>Bacteria</taxon>
        <taxon>Bacillati</taxon>
        <taxon>Bacillota</taxon>
        <taxon>Bacilli</taxon>
        <taxon>Bacillales</taxon>
        <taxon>Paenibacillaceae</taxon>
        <taxon>Paenibacillus</taxon>
    </lineage>
</organism>
<reference evidence="1 2" key="1">
    <citation type="submission" date="2019-07" db="EMBL/GenBank/DDBJ databases">
        <authorList>
            <person name="Kim J."/>
        </authorList>
    </citation>
    <scope>NUCLEOTIDE SEQUENCE [LARGE SCALE GENOMIC DNA]</scope>
    <source>
        <strain evidence="1 2">JC52</strain>
    </source>
</reference>
<dbReference type="Proteomes" id="UP000317036">
    <property type="component" value="Unassembled WGS sequence"/>
</dbReference>
<dbReference type="OrthoDB" id="2516043at2"/>
<dbReference type="RefSeq" id="WP_144851987.1">
    <property type="nucleotide sequence ID" value="NZ_VNJI01000039.1"/>
</dbReference>
<comment type="caution">
    <text evidence="1">The sequence shown here is derived from an EMBL/GenBank/DDBJ whole genome shotgun (WGS) entry which is preliminary data.</text>
</comment>
<name>A0A559K593_9BACL</name>
<gene>
    <name evidence="1" type="ORF">FPZ49_24510</name>
</gene>
<proteinExistence type="predicted"/>
<dbReference type="AlphaFoldDB" id="A0A559K593"/>
<sequence>MRYFLDGSFELNNIEQVALRNLYKFRLLTTEQLLFLIYPDLVTDSFPINPRKSEALVWRKNYESKYSRVRRELIGLEKSKFIRSLPYKISGRSALLVFTLDIEKFNLVKDKLDIEPQHIGSGWSDDFGDLSIDFFDFPKRIEHHLDSVNFCIRMQFLSSQFPFMNVIDYADNVYAARTYAHENGSSIKFRPDGEMKIHGFRHEKKNPMPGFHAWIEIDRATESSEHLSQKFENYRGFLMSPTTNEIARPPIILVFTVATTKISRRWNSMFNAYQTNLMNYSPFINLLLCNADNLFQSICSFTERNAMFIKVKQRVVGLAKPEMGFLGAVHMGAVRNSEQDQDLFTSLQLACQDVLGWAPQFVITENTPNRVQLYLFNKFDGYETQGICRALDFMRKRSLLPDELKKVKEIIPVFYFKDGTPVGVPKQIHNCSDEERSFLSRTLWYGTELGTWYDESLKLINGINPLTYGLHQNA</sequence>
<keyword evidence="2" id="KW-1185">Reference proteome</keyword>
<protein>
    <submittedName>
        <fullName evidence="1">Uncharacterized protein</fullName>
    </submittedName>
</protein>